<dbReference type="STRING" id="81824.A9UTM0"/>
<dbReference type="Gene3D" id="2.115.10.20">
    <property type="entry name" value="Glycosyl hydrolase domain, family 43"/>
    <property type="match status" value="1"/>
</dbReference>
<dbReference type="SUPFAM" id="SSF75005">
    <property type="entry name" value="Arabinanase/levansucrase/invertase"/>
    <property type="match status" value="1"/>
</dbReference>
<dbReference type="InterPro" id="IPR013148">
    <property type="entry name" value="Glyco_hydro_32_N"/>
</dbReference>
<dbReference type="GO" id="GO:0004553">
    <property type="term" value="F:hydrolase activity, hydrolyzing O-glycosyl compounds"/>
    <property type="evidence" value="ECO:0007669"/>
    <property type="project" value="InterPro"/>
</dbReference>
<organism evidence="7 8">
    <name type="scientific">Monosiga brevicollis</name>
    <name type="common">Choanoflagellate</name>
    <dbReference type="NCBI Taxonomy" id="81824"/>
    <lineage>
        <taxon>Eukaryota</taxon>
        <taxon>Choanoflagellata</taxon>
        <taxon>Craspedida</taxon>
        <taxon>Salpingoecidae</taxon>
        <taxon>Monosiga</taxon>
    </lineage>
</organism>
<evidence type="ECO:0000313" key="8">
    <source>
        <dbReference type="Proteomes" id="UP000001357"/>
    </source>
</evidence>
<comment type="similarity">
    <text evidence="1">Belongs to the glycosyl hydrolase 32 family.</text>
</comment>
<feature type="chain" id="PRO_5002744898" description="Glycosyl hydrolase family 32 N-terminal domain-containing protein" evidence="4">
    <location>
        <begin position="22"/>
        <end position="456"/>
    </location>
</feature>
<feature type="signal peptide" evidence="4">
    <location>
        <begin position="1"/>
        <end position="21"/>
    </location>
</feature>
<dbReference type="EMBL" id="CH991545">
    <property type="protein sequence ID" value="EDQ91269.1"/>
    <property type="molecule type" value="Genomic_DNA"/>
</dbReference>
<dbReference type="PANTHER" id="PTHR31953">
    <property type="entry name" value="BETA-FRUCTOFURANOSIDASE, INSOLUBLE ISOENZYME CWINV1-RELATED"/>
    <property type="match status" value="1"/>
</dbReference>
<dbReference type="Pfam" id="PF14295">
    <property type="entry name" value="PAN_4"/>
    <property type="match status" value="1"/>
</dbReference>
<keyword evidence="8" id="KW-1185">Reference proteome</keyword>
<gene>
    <name evidence="7" type="ORF">MONBRDRAFT_6362</name>
</gene>
<keyword evidence="3" id="KW-0326">Glycosidase</keyword>
<dbReference type="InterPro" id="IPR023296">
    <property type="entry name" value="Glyco_hydro_beta-prop_sf"/>
</dbReference>
<dbReference type="InterPro" id="IPR050551">
    <property type="entry name" value="Fructan_Metab_Enzymes"/>
</dbReference>
<dbReference type="CDD" id="cd18624">
    <property type="entry name" value="GH32_Fruct1-like"/>
    <property type="match status" value="1"/>
</dbReference>
<evidence type="ECO:0000256" key="3">
    <source>
        <dbReference type="ARBA" id="ARBA00023295"/>
    </source>
</evidence>
<feature type="domain" description="Glycosyl hydrolase family 32 N-terminal" evidence="5">
    <location>
        <begin position="42"/>
        <end position="266"/>
    </location>
</feature>
<evidence type="ECO:0000256" key="4">
    <source>
        <dbReference type="SAM" id="SignalP"/>
    </source>
</evidence>
<dbReference type="Proteomes" id="UP000001357">
    <property type="component" value="Unassembled WGS sequence"/>
</dbReference>
<accession>A9UTM0</accession>
<dbReference type="InterPro" id="IPR001362">
    <property type="entry name" value="Glyco_hydro_32"/>
</dbReference>
<dbReference type="eggNOG" id="KOG0228">
    <property type="taxonomic scope" value="Eukaryota"/>
</dbReference>
<dbReference type="InParanoid" id="A9UTM0"/>
<evidence type="ECO:0000313" key="7">
    <source>
        <dbReference type="EMBL" id="EDQ91269.1"/>
    </source>
</evidence>
<dbReference type="AlphaFoldDB" id="A9UTM0"/>
<dbReference type="GO" id="GO:0005975">
    <property type="term" value="P:carbohydrate metabolic process"/>
    <property type="evidence" value="ECO:0007669"/>
    <property type="project" value="InterPro"/>
</dbReference>
<protein>
    <recommendedName>
        <fullName evidence="9">Glycosyl hydrolase family 32 N-terminal domain-containing protein</fullName>
    </recommendedName>
</protein>
<dbReference type="GeneID" id="5889044"/>
<evidence type="ECO:0000256" key="1">
    <source>
        <dbReference type="ARBA" id="ARBA00009902"/>
    </source>
</evidence>
<reference evidence="7 8" key="1">
    <citation type="journal article" date="2008" name="Nature">
        <title>The genome of the choanoflagellate Monosiga brevicollis and the origin of metazoans.</title>
        <authorList>
            <consortium name="JGI Sequencing"/>
            <person name="King N."/>
            <person name="Westbrook M.J."/>
            <person name="Young S.L."/>
            <person name="Kuo A."/>
            <person name="Abedin M."/>
            <person name="Chapman J."/>
            <person name="Fairclough S."/>
            <person name="Hellsten U."/>
            <person name="Isogai Y."/>
            <person name="Letunic I."/>
            <person name="Marr M."/>
            <person name="Pincus D."/>
            <person name="Putnam N."/>
            <person name="Rokas A."/>
            <person name="Wright K.J."/>
            <person name="Zuzow R."/>
            <person name="Dirks W."/>
            <person name="Good M."/>
            <person name="Goodstein D."/>
            <person name="Lemons D."/>
            <person name="Li W."/>
            <person name="Lyons J.B."/>
            <person name="Morris A."/>
            <person name="Nichols S."/>
            <person name="Richter D.J."/>
            <person name="Salamov A."/>
            <person name="Bork P."/>
            <person name="Lim W.A."/>
            <person name="Manning G."/>
            <person name="Miller W.T."/>
            <person name="McGinnis W."/>
            <person name="Shapiro H."/>
            <person name="Tjian R."/>
            <person name="Grigoriev I.V."/>
            <person name="Rokhsar D."/>
        </authorList>
    </citation>
    <scope>NUCLEOTIDE SEQUENCE [LARGE SCALE GENOMIC DNA]</scope>
    <source>
        <strain evidence="8">MX1 / ATCC 50154</strain>
    </source>
</reference>
<evidence type="ECO:0000259" key="5">
    <source>
        <dbReference type="Pfam" id="PF00251"/>
    </source>
</evidence>
<dbReference type="InterPro" id="IPR003609">
    <property type="entry name" value="Pan_app"/>
</dbReference>
<dbReference type="KEGG" id="mbr:MONBRDRAFT_6362"/>
<sequence length="456" mass="51658">MLRVQLLWACALLALLAGAVADRHRPVFHMVTDDWMNDPNDAVSDDLVYWKMLPMALDTDEWYDQGGVFSGSATIMDDPARTPVLAYSVSTNDMQCLAFPANRSDPELIKWTKYSGNPVIDSRNSTAPDGRDDTTAWRSADGKFWRMVYGTTSGAIIFSSTDFINWEQNHYMNSDDNSEQWECPDFFAVPNKGSDVYCLKASTKGRDYWVLGTYDDANNMTFVRQTPDMGNDTMLYDYGRFYASKRFYDPVNERQILFGWVAEERTVDAHGAPYGLFHNCGPHVRRDELIFSPRDEMAHTCSAYGQPTGWASIQSAPRTIGLTQDRTRLTYEPIEELKARLIAEFPCLTALMDKSRRWLASATVMKALDLILKKWICLVVTTSMSNVAMFVAKLSNQFSYWSTLSAVCSVTNVNYTDPHECEQVCDADEQCMAWTYVVRPPLHGRLSPLRSASLPL</sequence>
<name>A9UTM0_MONBE</name>
<evidence type="ECO:0000259" key="6">
    <source>
        <dbReference type="Pfam" id="PF14295"/>
    </source>
</evidence>
<dbReference type="Pfam" id="PF00251">
    <property type="entry name" value="Glyco_hydro_32N"/>
    <property type="match status" value="1"/>
</dbReference>
<dbReference type="SMART" id="SM00640">
    <property type="entry name" value="Glyco_32"/>
    <property type="match status" value="1"/>
</dbReference>
<keyword evidence="4" id="KW-0732">Signal</keyword>
<keyword evidence="2" id="KW-0378">Hydrolase</keyword>
<proteinExistence type="inferred from homology"/>
<evidence type="ECO:0000256" key="2">
    <source>
        <dbReference type="ARBA" id="ARBA00022801"/>
    </source>
</evidence>
<feature type="domain" description="Apple" evidence="6">
    <location>
        <begin position="412"/>
        <end position="438"/>
    </location>
</feature>
<dbReference type="RefSeq" id="XP_001743691.1">
    <property type="nucleotide sequence ID" value="XM_001743639.1"/>
</dbReference>
<evidence type="ECO:0008006" key="9">
    <source>
        <dbReference type="Google" id="ProtNLM"/>
    </source>
</evidence>